<protein>
    <recommendedName>
        <fullName evidence="3">Antitoxin</fullName>
    </recommendedName>
</protein>
<name>A0A2T0PPL7_9ACTN</name>
<gene>
    <name evidence="1" type="ORF">CLV72_11814</name>
</gene>
<dbReference type="AlphaFoldDB" id="A0A2T0PPL7"/>
<proteinExistence type="predicted"/>
<evidence type="ECO:0008006" key="3">
    <source>
        <dbReference type="Google" id="ProtNLM"/>
    </source>
</evidence>
<dbReference type="Proteomes" id="UP000237846">
    <property type="component" value="Unassembled WGS sequence"/>
</dbReference>
<organism evidence="1 2">
    <name type="scientific">Allonocardiopsis opalescens</name>
    <dbReference type="NCBI Taxonomy" id="1144618"/>
    <lineage>
        <taxon>Bacteria</taxon>
        <taxon>Bacillati</taxon>
        <taxon>Actinomycetota</taxon>
        <taxon>Actinomycetes</taxon>
        <taxon>Streptosporangiales</taxon>
        <taxon>Allonocardiopsis</taxon>
    </lineage>
</organism>
<reference evidence="1 2" key="1">
    <citation type="submission" date="2018-03" db="EMBL/GenBank/DDBJ databases">
        <title>Genomic Encyclopedia of Archaeal and Bacterial Type Strains, Phase II (KMG-II): from individual species to whole genera.</title>
        <authorList>
            <person name="Goeker M."/>
        </authorList>
    </citation>
    <scope>NUCLEOTIDE SEQUENCE [LARGE SCALE GENOMIC DNA]</scope>
    <source>
        <strain evidence="1 2">DSM 45601</strain>
    </source>
</reference>
<evidence type="ECO:0000313" key="1">
    <source>
        <dbReference type="EMBL" id="PRX90676.1"/>
    </source>
</evidence>
<accession>A0A2T0PPL7</accession>
<dbReference type="EMBL" id="PVZC01000018">
    <property type="protein sequence ID" value="PRX90676.1"/>
    <property type="molecule type" value="Genomic_DNA"/>
</dbReference>
<keyword evidence="2" id="KW-1185">Reference proteome</keyword>
<sequence length="91" mass="10405">MLYNLAMATDPEPQIADDGVQEVPLTIARPLLTRMIEQARENGLMSALTVRGRRRIYLVTPECVEQARRDREEVRALREEVTRLRDASPDA</sequence>
<evidence type="ECO:0000313" key="2">
    <source>
        <dbReference type="Proteomes" id="UP000237846"/>
    </source>
</evidence>
<comment type="caution">
    <text evidence="1">The sequence shown here is derived from an EMBL/GenBank/DDBJ whole genome shotgun (WGS) entry which is preliminary data.</text>
</comment>